<dbReference type="InterPro" id="IPR033585">
    <property type="entry name" value="DRC12-like"/>
</dbReference>
<dbReference type="PANTHER" id="PTHR28656">
    <property type="entry name" value="COILED-COIL DOMAIN-CONTAINING PROTEIN 153"/>
    <property type="match status" value="1"/>
</dbReference>
<keyword evidence="5" id="KW-0282">Flagellum</keyword>
<dbReference type="Proteomes" id="UP000663879">
    <property type="component" value="Unassembled WGS sequence"/>
</dbReference>
<evidence type="ECO:0000256" key="5">
    <source>
        <dbReference type="ARBA" id="ARBA00022846"/>
    </source>
</evidence>
<evidence type="ECO:0000256" key="8">
    <source>
        <dbReference type="ARBA" id="ARBA00023212"/>
    </source>
</evidence>
<dbReference type="AlphaFoldDB" id="A0A814BX54"/>
<dbReference type="PANTHER" id="PTHR28656:SF1">
    <property type="entry name" value="COILED-COIL DOMAIN-CONTAINING PROTEIN 153"/>
    <property type="match status" value="1"/>
</dbReference>
<reference evidence="14" key="1">
    <citation type="submission" date="2021-02" db="EMBL/GenBank/DDBJ databases">
        <authorList>
            <person name="Nowell W R."/>
        </authorList>
    </citation>
    <scope>NUCLEOTIDE SEQUENCE</scope>
    <source>
        <strain evidence="14">Ploen Becks lab</strain>
    </source>
</reference>
<keyword evidence="4" id="KW-0963">Cytoplasm</keyword>
<feature type="coiled-coil region" evidence="12">
    <location>
        <begin position="54"/>
        <end position="142"/>
    </location>
</feature>
<keyword evidence="7" id="KW-0969">Cilium</keyword>
<evidence type="ECO:0000256" key="6">
    <source>
        <dbReference type="ARBA" id="ARBA00023054"/>
    </source>
</evidence>
<evidence type="ECO:0000256" key="3">
    <source>
        <dbReference type="ARBA" id="ARBA00011248"/>
    </source>
</evidence>
<evidence type="ECO:0000256" key="7">
    <source>
        <dbReference type="ARBA" id="ARBA00023069"/>
    </source>
</evidence>
<accession>A0A814BX54</accession>
<feature type="region of interest" description="Disordered" evidence="13">
    <location>
        <begin position="1"/>
        <end position="23"/>
    </location>
</feature>
<evidence type="ECO:0000256" key="4">
    <source>
        <dbReference type="ARBA" id="ARBA00022490"/>
    </source>
</evidence>
<evidence type="ECO:0000313" key="15">
    <source>
        <dbReference type="Proteomes" id="UP000663879"/>
    </source>
</evidence>
<dbReference type="EMBL" id="CAJNOC010002425">
    <property type="protein sequence ID" value="CAF0932322.1"/>
    <property type="molecule type" value="Genomic_DNA"/>
</dbReference>
<name>A0A814BX54_9BILA</name>
<protein>
    <recommendedName>
        <fullName evidence="11">Dynein regulatory complex protein 12</fullName>
    </recommendedName>
</protein>
<evidence type="ECO:0000256" key="13">
    <source>
        <dbReference type="SAM" id="MobiDB-lite"/>
    </source>
</evidence>
<keyword evidence="8" id="KW-0206">Cytoskeleton</keyword>
<comment type="subunit">
    <text evidence="3">Component of the nexin-dynein regulatory complex (N-DRC).</text>
</comment>
<evidence type="ECO:0000256" key="12">
    <source>
        <dbReference type="SAM" id="Coils"/>
    </source>
</evidence>
<keyword evidence="6 12" id="KW-0175">Coiled coil</keyword>
<comment type="similarity">
    <text evidence="10">Belongs to the DRC12 family.</text>
</comment>
<feature type="non-terminal residue" evidence="14">
    <location>
        <position position="1"/>
    </location>
</feature>
<sequence>MPPKKKKGKKGKKKGKDGELTEEDKLKLKTHEVETLKDNLALRKDLSRKTKAVYEELKEKLIETNTQIEEIENVHKASSAYLTHQYKTMQNEMSIKIHQLETELVATRKQLETTEGLLQQEIQDKRRIIMEKDDRISDLEQKIKNFQLGYDSIFQETFDNFTKNLNAKKLTWENKMTKIIIDLQDDIDKVCKWSNNWSTQLNIEKCKVVHIGCNNPKFRGYIQNDLKWDIQLLYTSLVRPHLEYANSSWCPFSLKDIREIEKVQRRATKLIPELRNLNYNERLSKLELTSLKTRRLGGDLIQIFKVTNKIVNSINGINYNENNIGESRRYYLRDLSLKDL</sequence>
<evidence type="ECO:0000256" key="10">
    <source>
        <dbReference type="ARBA" id="ARBA00044754"/>
    </source>
</evidence>
<evidence type="ECO:0000313" key="14">
    <source>
        <dbReference type="EMBL" id="CAF0932322.1"/>
    </source>
</evidence>
<evidence type="ECO:0000256" key="2">
    <source>
        <dbReference type="ARBA" id="ARBA00004611"/>
    </source>
</evidence>
<feature type="compositionally biased region" description="Basic residues" evidence="13">
    <location>
        <begin position="1"/>
        <end position="15"/>
    </location>
</feature>
<gene>
    <name evidence="14" type="ORF">OXX778_LOCUS12976</name>
</gene>
<proteinExistence type="inferred from homology"/>
<evidence type="ECO:0000256" key="9">
    <source>
        <dbReference type="ARBA" id="ARBA00023273"/>
    </source>
</evidence>
<evidence type="ECO:0000256" key="11">
    <source>
        <dbReference type="ARBA" id="ARBA00044800"/>
    </source>
</evidence>
<keyword evidence="9" id="KW-0966">Cell projection</keyword>
<comment type="function">
    <text evidence="1">Component of the nexin-dynein regulatory complex (N-DRC), a key regulator of ciliary/flagellar motility which maintains the alignment and integrity of the distal axoneme and regulates microtubule sliding in motile axonemes.</text>
</comment>
<evidence type="ECO:0000256" key="1">
    <source>
        <dbReference type="ARBA" id="ARBA00003029"/>
    </source>
</evidence>
<comment type="subcellular location">
    <subcellularLocation>
        <location evidence="2">Cytoplasm</location>
        <location evidence="2">Cytoskeleton</location>
        <location evidence="2">Flagellum axoneme</location>
    </subcellularLocation>
</comment>
<dbReference type="OrthoDB" id="10264405at2759"/>
<keyword evidence="15" id="KW-1185">Reference proteome</keyword>
<organism evidence="14 15">
    <name type="scientific">Brachionus calyciflorus</name>
    <dbReference type="NCBI Taxonomy" id="104777"/>
    <lineage>
        <taxon>Eukaryota</taxon>
        <taxon>Metazoa</taxon>
        <taxon>Spiralia</taxon>
        <taxon>Gnathifera</taxon>
        <taxon>Rotifera</taxon>
        <taxon>Eurotatoria</taxon>
        <taxon>Monogononta</taxon>
        <taxon>Pseudotrocha</taxon>
        <taxon>Ploima</taxon>
        <taxon>Brachionidae</taxon>
        <taxon>Brachionus</taxon>
    </lineage>
</organism>
<comment type="caution">
    <text evidence="14">The sequence shown here is derived from an EMBL/GenBank/DDBJ whole genome shotgun (WGS) entry which is preliminary data.</text>
</comment>